<organism evidence="1 2">
    <name type="scientific">Prosthecobacter fusiformis</name>
    <dbReference type="NCBI Taxonomy" id="48464"/>
    <lineage>
        <taxon>Bacteria</taxon>
        <taxon>Pseudomonadati</taxon>
        <taxon>Verrucomicrobiota</taxon>
        <taxon>Verrucomicrobiia</taxon>
        <taxon>Verrucomicrobiales</taxon>
        <taxon>Verrucomicrobiaceae</taxon>
        <taxon>Prosthecobacter</taxon>
    </lineage>
</organism>
<evidence type="ECO:0000313" key="2">
    <source>
        <dbReference type="Proteomes" id="UP000295662"/>
    </source>
</evidence>
<dbReference type="Proteomes" id="UP000295662">
    <property type="component" value="Unassembled WGS sequence"/>
</dbReference>
<dbReference type="AlphaFoldDB" id="A0A4V3FFN1"/>
<dbReference type="RefSeq" id="WP_133795605.1">
    <property type="nucleotide sequence ID" value="NZ_SOCA01000003.1"/>
</dbReference>
<evidence type="ECO:0000313" key="1">
    <source>
        <dbReference type="EMBL" id="TDU71453.1"/>
    </source>
</evidence>
<proteinExistence type="predicted"/>
<protein>
    <submittedName>
        <fullName evidence="1">Uncharacterized protein</fullName>
    </submittedName>
</protein>
<dbReference type="EMBL" id="SOCA01000003">
    <property type="protein sequence ID" value="TDU71453.1"/>
    <property type="molecule type" value="Genomic_DNA"/>
</dbReference>
<sequence length="110" mass="11843">MTTTETSLTTTAATAAQSPLETLENCVRENPTRTLLMVAGLGVAAAFLARSLAPTPQNRALQVLEDIQDRLSDLADEGALAMSRGVRHVGELHLDRTFDKLSRGIKGLFH</sequence>
<comment type="caution">
    <text evidence="1">The sequence shown here is derived from an EMBL/GenBank/DDBJ whole genome shotgun (WGS) entry which is preliminary data.</text>
</comment>
<keyword evidence="2" id="KW-1185">Reference proteome</keyword>
<gene>
    <name evidence="1" type="ORF">EI77_02579</name>
</gene>
<reference evidence="1 2" key="1">
    <citation type="submission" date="2019-03" db="EMBL/GenBank/DDBJ databases">
        <title>Genomic Encyclopedia of Archaeal and Bacterial Type Strains, Phase II (KMG-II): from individual species to whole genera.</title>
        <authorList>
            <person name="Goeker M."/>
        </authorList>
    </citation>
    <scope>NUCLEOTIDE SEQUENCE [LARGE SCALE GENOMIC DNA]</scope>
    <source>
        <strain evidence="1 2">ATCC 25309</strain>
    </source>
</reference>
<accession>A0A4V3FFN1</accession>
<name>A0A4V3FFN1_9BACT</name>